<keyword evidence="3" id="KW-1185">Reference proteome</keyword>
<evidence type="ECO:0000313" key="2">
    <source>
        <dbReference type="EMBL" id="NSX53518.1"/>
    </source>
</evidence>
<feature type="signal peptide" evidence="1">
    <location>
        <begin position="1"/>
        <end position="22"/>
    </location>
</feature>
<keyword evidence="1" id="KW-0732">Signal</keyword>
<evidence type="ECO:0000256" key="1">
    <source>
        <dbReference type="SAM" id="SignalP"/>
    </source>
</evidence>
<reference evidence="2 3" key="1">
    <citation type="submission" date="2020-06" db="EMBL/GenBank/DDBJ databases">
        <title>Sulfitobacter algicola sp. nov., isolated from green algae.</title>
        <authorList>
            <person name="Wang C."/>
        </authorList>
    </citation>
    <scope>NUCLEOTIDE SEQUENCE [LARGE SCALE GENOMIC DNA]</scope>
    <source>
        <strain evidence="2 3">1151</strain>
    </source>
</reference>
<feature type="chain" id="PRO_5046285567" evidence="1">
    <location>
        <begin position="23"/>
        <end position="136"/>
    </location>
</feature>
<proteinExistence type="predicted"/>
<accession>A0ABX2ITM1</accession>
<dbReference type="EMBL" id="JABUFE010000001">
    <property type="protein sequence ID" value="NSX53518.1"/>
    <property type="molecule type" value="Genomic_DNA"/>
</dbReference>
<evidence type="ECO:0000313" key="3">
    <source>
        <dbReference type="Proteomes" id="UP000777935"/>
    </source>
</evidence>
<comment type="caution">
    <text evidence="2">The sequence shown here is derived from an EMBL/GenBank/DDBJ whole genome shotgun (WGS) entry which is preliminary data.</text>
</comment>
<sequence>MNQGFGYLIAAVLALLANQAVAQSLGFDANAVQAVCGQSGSACQKVTLDALDRIARADLTDAALNTQLGALAAAVAAGAETTPQDQRIQISQSLMSIADLSTDKRQAQSINDLAGQIAQGKGRPLEALEPVGSSPA</sequence>
<protein>
    <submittedName>
        <fullName evidence="2">Uncharacterized protein</fullName>
    </submittedName>
</protein>
<name>A0ABX2ITM1_9RHOB</name>
<dbReference type="Proteomes" id="UP000777935">
    <property type="component" value="Unassembled WGS sequence"/>
</dbReference>
<organism evidence="2 3">
    <name type="scientific">Parasulfitobacter algicola</name>
    <dbReference type="NCBI Taxonomy" id="2614809"/>
    <lineage>
        <taxon>Bacteria</taxon>
        <taxon>Pseudomonadati</taxon>
        <taxon>Pseudomonadota</taxon>
        <taxon>Alphaproteobacteria</taxon>
        <taxon>Rhodobacterales</taxon>
        <taxon>Roseobacteraceae</taxon>
        <taxon>Parasulfitobacter</taxon>
    </lineage>
</organism>
<dbReference type="RefSeq" id="WP_174134624.1">
    <property type="nucleotide sequence ID" value="NZ_JABUFE010000001.1"/>
</dbReference>
<gene>
    <name evidence="2" type="ORF">HRQ87_01770</name>
</gene>